<evidence type="ECO:0000256" key="6">
    <source>
        <dbReference type="ARBA" id="ARBA00023136"/>
    </source>
</evidence>
<organism evidence="8 9">
    <name type="scientific">Tetrahymena thermophila (strain SB210)</name>
    <dbReference type="NCBI Taxonomy" id="312017"/>
    <lineage>
        <taxon>Eukaryota</taxon>
        <taxon>Sar</taxon>
        <taxon>Alveolata</taxon>
        <taxon>Ciliophora</taxon>
        <taxon>Intramacronucleata</taxon>
        <taxon>Oligohymenophorea</taxon>
        <taxon>Hymenostomatida</taxon>
        <taxon>Tetrahymenina</taxon>
        <taxon>Tetrahymenidae</taxon>
        <taxon>Tetrahymena</taxon>
    </lineage>
</organism>
<evidence type="ECO:0000313" key="8">
    <source>
        <dbReference type="EMBL" id="EAR82354.2"/>
    </source>
</evidence>
<feature type="transmembrane region" description="Helical" evidence="7">
    <location>
        <begin position="12"/>
        <end position="29"/>
    </location>
</feature>
<evidence type="ECO:0000256" key="1">
    <source>
        <dbReference type="ARBA" id="ARBA00004141"/>
    </source>
</evidence>
<sequence length="146" mass="16563">MSSASILIPSKFIAIILHVIISGCILANYEDNILSANINKLNSDGSTNSQWSTAQASIVAAMVTSEIFLFIEIIILFIGINMYCDKLNILQTIGHSIGVILYSWFTLDSWMYNEIWSPWFFFSFCPFAGEIYQAVSSLLYYKRYRA</sequence>
<dbReference type="OMA" id="FQLKTYD"/>
<keyword evidence="3 7" id="KW-0812">Transmembrane</keyword>
<evidence type="ECO:0000256" key="3">
    <source>
        <dbReference type="ARBA" id="ARBA00022692"/>
    </source>
</evidence>
<evidence type="ECO:0000256" key="4">
    <source>
        <dbReference type="ARBA" id="ARBA00022794"/>
    </source>
</evidence>
<feature type="transmembrane region" description="Helical" evidence="7">
    <location>
        <begin position="58"/>
        <end position="80"/>
    </location>
</feature>
<keyword evidence="5 7" id="KW-1133">Transmembrane helix</keyword>
<dbReference type="Proteomes" id="UP000009168">
    <property type="component" value="Unassembled WGS sequence"/>
</dbReference>
<evidence type="ECO:0000256" key="7">
    <source>
        <dbReference type="SAM" id="Phobius"/>
    </source>
</evidence>
<feature type="transmembrane region" description="Helical" evidence="7">
    <location>
        <begin position="87"/>
        <end position="107"/>
    </location>
</feature>
<dbReference type="EMBL" id="GG662520">
    <property type="protein sequence ID" value="EAR82354.2"/>
    <property type="molecule type" value="Genomic_DNA"/>
</dbReference>
<dbReference type="Pfam" id="PF14995">
    <property type="entry name" value="TMEM107"/>
    <property type="match status" value="1"/>
</dbReference>
<name>Q22AP0_TETTS</name>
<accession>Q22AP0</accession>
<keyword evidence="9" id="KW-1185">Reference proteome</keyword>
<dbReference type="eggNOG" id="ENOG502R2X1">
    <property type="taxonomic scope" value="Eukaryota"/>
</dbReference>
<proteinExistence type="predicted"/>
<gene>
    <name evidence="8" type="ORF">TTHERM_01179850</name>
</gene>
<dbReference type="GO" id="GO:0016020">
    <property type="term" value="C:membrane"/>
    <property type="evidence" value="ECO:0007669"/>
    <property type="project" value="UniProtKB-SubCell"/>
</dbReference>
<dbReference type="PANTHER" id="PTHR34341:SF1">
    <property type="entry name" value="TRANSMEMBRANE PROTEIN 107"/>
    <property type="match status" value="1"/>
</dbReference>
<dbReference type="AlphaFoldDB" id="Q22AP0"/>
<feature type="transmembrane region" description="Helical" evidence="7">
    <location>
        <begin position="119"/>
        <end position="141"/>
    </location>
</feature>
<reference evidence="9" key="1">
    <citation type="journal article" date="2006" name="PLoS Biol.">
        <title>Macronuclear genome sequence of the ciliate Tetrahymena thermophila, a model eukaryote.</title>
        <authorList>
            <person name="Eisen J.A."/>
            <person name="Coyne R.S."/>
            <person name="Wu M."/>
            <person name="Wu D."/>
            <person name="Thiagarajan M."/>
            <person name="Wortman J.R."/>
            <person name="Badger J.H."/>
            <person name="Ren Q."/>
            <person name="Amedeo P."/>
            <person name="Jones K.M."/>
            <person name="Tallon L.J."/>
            <person name="Delcher A.L."/>
            <person name="Salzberg S.L."/>
            <person name="Silva J.C."/>
            <person name="Haas B.J."/>
            <person name="Majoros W.H."/>
            <person name="Farzad M."/>
            <person name="Carlton J.M."/>
            <person name="Smith R.K. Jr."/>
            <person name="Garg J."/>
            <person name="Pearlman R.E."/>
            <person name="Karrer K.M."/>
            <person name="Sun L."/>
            <person name="Manning G."/>
            <person name="Elde N.C."/>
            <person name="Turkewitz A.P."/>
            <person name="Asai D.J."/>
            <person name="Wilkes D.E."/>
            <person name="Wang Y."/>
            <person name="Cai H."/>
            <person name="Collins K."/>
            <person name="Stewart B.A."/>
            <person name="Lee S.R."/>
            <person name="Wilamowska K."/>
            <person name="Weinberg Z."/>
            <person name="Ruzzo W.L."/>
            <person name="Wloga D."/>
            <person name="Gaertig J."/>
            <person name="Frankel J."/>
            <person name="Tsao C.-C."/>
            <person name="Gorovsky M.A."/>
            <person name="Keeling P.J."/>
            <person name="Waller R.F."/>
            <person name="Patron N.J."/>
            <person name="Cherry J.M."/>
            <person name="Stover N.A."/>
            <person name="Krieger C.J."/>
            <person name="del Toro C."/>
            <person name="Ryder H.F."/>
            <person name="Williamson S.C."/>
            <person name="Barbeau R.A."/>
            <person name="Hamilton E.P."/>
            <person name="Orias E."/>
        </authorList>
    </citation>
    <scope>NUCLEOTIDE SEQUENCE [LARGE SCALE GENOMIC DNA]</scope>
    <source>
        <strain evidence="9">SB210</strain>
    </source>
</reference>
<dbReference type="GO" id="GO:0036038">
    <property type="term" value="C:MKS complex"/>
    <property type="evidence" value="ECO:0007669"/>
    <property type="project" value="TreeGrafter"/>
</dbReference>
<dbReference type="GeneID" id="7846413"/>
<dbReference type="GO" id="GO:1904491">
    <property type="term" value="P:protein localization to ciliary transition zone"/>
    <property type="evidence" value="ECO:0007669"/>
    <property type="project" value="TreeGrafter"/>
</dbReference>
<dbReference type="KEGG" id="tet:TTHERM_01179850"/>
<keyword evidence="4" id="KW-0970">Cilium biogenesis/degradation</keyword>
<dbReference type="RefSeq" id="XP_001030017.2">
    <property type="nucleotide sequence ID" value="XM_001030017.3"/>
</dbReference>
<protein>
    <recommendedName>
        <fullName evidence="2">Transmembrane protein 107</fullName>
    </recommendedName>
</protein>
<evidence type="ECO:0000256" key="5">
    <source>
        <dbReference type="ARBA" id="ARBA00022989"/>
    </source>
</evidence>
<comment type="subcellular location">
    <subcellularLocation>
        <location evidence="1">Membrane</location>
        <topology evidence="1">Multi-pass membrane protein</topology>
    </subcellularLocation>
</comment>
<dbReference type="HOGENOM" id="CLU_1781190_0_0_1"/>
<keyword evidence="6 7" id="KW-0472">Membrane</keyword>
<dbReference type="PANTHER" id="PTHR34341">
    <property type="entry name" value="TRANSMEMBRANE PROTEIN 107"/>
    <property type="match status" value="1"/>
</dbReference>
<dbReference type="GO" id="GO:1905515">
    <property type="term" value="P:non-motile cilium assembly"/>
    <property type="evidence" value="ECO:0007669"/>
    <property type="project" value="TreeGrafter"/>
</dbReference>
<evidence type="ECO:0000256" key="2">
    <source>
        <dbReference type="ARBA" id="ARBA00015652"/>
    </source>
</evidence>
<dbReference type="InParanoid" id="Q22AP0"/>
<evidence type="ECO:0000313" key="9">
    <source>
        <dbReference type="Proteomes" id="UP000009168"/>
    </source>
</evidence>
<dbReference type="InterPro" id="IPR029248">
    <property type="entry name" value="TMEM107"/>
</dbReference>